<keyword evidence="2" id="KW-0560">Oxidoreductase</keyword>
<comment type="similarity">
    <text evidence="1">Belongs to the short-chain dehydrogenases/reductases (SDR) family.</text>
</comment>
<dbReference type="EMBL" id="JABEMB010000011">
    <property type="protein sequence ID" value="NNH04084.1"/>
    <property type="molecule type" value="Genomic_DNA"/>
</dbReference>
<dbReference type="InterPro" id="IPR002347">
    <property type="entry name" value="SDR_fam"/>
</dbReference>
<dbReference type="RefSeq" id="WP_167036512.1">
    <property type="nucleotide sequence ID" value="NZ_BAAANA010000001.1"/>
</dbReference>
<protein>
    <submittedName>
        <fullName evidence="3">SDR family oxidoreductase</fullName>
    </submittedName>
</protein>
<gene>
    <name evidence="3" type="ORF">HLA99_09510</name>
</gene>
<sequence length="242" mass="24441">MDLGLSGKTFIVGGGSAGLGFASARALVGEGARVVIAARRPDRLADALAALGADAAGLAVDVADPSVPDALVALAQERFGRLDGAVVNTGGPRSATVRDLTEQDWQDGAQALLIGPARLADTVVRHLAAHDGGAVVGILSTSVKNPIPQLALSNIYRPALAAHLKDLADAYGAGASPVRVNGVLPYRVETERSRGGAAPESALGRFGRPEEFGAAIAFLLSPAAGYITGAAIPLDGGRLRSL</sequence>
<dbReference type="Gene3D" id="3.40.50.720">
    <property type="entry name" value="NAD(P)-binding Rossmann-like Domain"/>
    <property type="match status" value="1"/>
</dbReference>
<keyword evidence="4" id="KW-1185">Reference proteome</keyword>
<dbReference type="PRINTS" id="PR00081">
    <property type="entry name" value="GDHRDH"/>
</dbReference>
<proteinExistence type="inferred from homology"/>
<reference evidence="3 4" key="1">
    <citation type="submission" date="2020-05" db="EMBL/GenBank/DDBJ databases">
        <title>MicrobeNet Type strains.</title>
        <authorList>
            <person name="Nicholson A.C."/>
        </authorList>
    </citation>
    <scope>NUCLEOTIDE SEQUENCE [LARGE SCALE GENOMIC DNA]</scope>
    <source>
        <strain evidence="3 4">JCM 14282</strain>
    </source>
</reference>
<name>A0A7Y2M140_9MICO</name>
<dbReference type="PANTHER" id="PTHR43943">
    <property type="entry name" value="DEHYDROGENASE/REDUCTASE (SDR FAMILY) MEMBER 4"/>
    <property type="match status" value="1"/>
</dbReference>
<evidence type="ECO:0000256" key="1">
    <source>
        <dbReference type="ARBA" id="ARBA00006484"/>
    </source>
</evidence>
<evidence type="ECO:0000313" key="3">
    <source>
        <dbReference type="EMBL" id="NNH04084.1"/>
    </source>
</evidence>
<comment type="caution">
    <text evidence="3">The sequence shown here is derived from an EMBL/GenBank/DDBJ whole genome shotgun (WGS) entry which is preliminary data.</text>
</comment>
<dbReference type="Proteomes" id="UP000543598">
    <property type="component" value="Unassembled WGS sequence"/>
</dbReference>
<accession>A0A7Y2M140</accession>
<dbReference type="GO" id="GO:0016491">
    <property type="term" value="F:oxidoreductase activity"/>
    <property type="evidence" value="ECO:0007669"/>
    <property type="project" value="UniProtKB-KW"/>
</dbReference>
<organism evidence="3 4">
    <name type="scientific">Microbacterium ulmi</name>
    <dbReference type="NCBI Taxonomy" id="179095"/>
    <lineage>
        <taxon>Bacteria</taxon>
        <taxon>Bacillati</taxon>
        <taxon>Actinomycetota</taxon>
        <taxon>Actinomycetes</taxon>
        <taxon>Micrococcales</taxon>
        <taxon>Microbacteriaceae</taxon>
        <taxon>Microbacterium</taxon>
    </lineage>
</organism>
<dbReference type="AlphaFoldDB" id="A0A7Y2M140"/>
<evidence type="ECO:0000256" key="2">
    <source>
        <dbReference type="ARBA" id="ARBA00023002"/>
    </source>
</evidence>
<dbReference type="SUPFAM" id="SSF51735">
    <property type="entry name" value="NAD(P)-binding Rossmann-fold domains"/>
    <property type="match status" value="1"/>
</dbReference>
<dbReference type="Pfam" id="PF13561">
    <property type="entry name" value="adh_short_C2"/>
    <property type="match status" value="1"/>
</dbReference>
<evidence type="ECO:0000313" key="4">
    <source>
        <dbReference type="Proteomes" id="UP000543598"/>
    </source>
</evidence>
<dbReference type="PANTHER" id="PTHR43943:SF17">
    <property type="entry name" value="3-PHENYLPROPIONATE-DIHYDRODIOL_CINNAMIC ACID-DIHYDRODIOL DEHYDROGENASE"/>
    <property type="match status" value="1"/>
</dbReference>
<dbReference type="InterPro" id="IPR036291">
    <property type="entry name" value="NAD(P)-bd_dom_sf"/>
</dbReference>